<reference evidence="1" key="1">
    <citation type="journal article" date="2020" name="Microorganisms">
        <title>Isolation, Genomic and Metabolomic Characterization of Streptomyces tendae VITAKN with Quorum Sensing Inhibitory Activity from Southern India.</title>
        <authorList>
            <person name="Ishaque N.M."/>
            <person name="Burgsdorf I."/>
            <person name="Limlingan Malit J.J."/>
            <person name="Saha S."/>
            <person name="Teta R."/>
            <person name="Ewe D."/>
            <person name="Kannabiran K."/>
            <person name="Hrouzek P."/>
            <person name="Steindler L."/>
            <person name="Costantino V."/>
            <person name="Saurav K."/>
        </authorList>
    </citation>
    <scope>NUCLEOTIDE SEQUENCE</scope>
    <source>
        <strain evidence="1">VITAKN</strain>
    </source>
</reference>
<dbReference type="Pfam" id="PF19374">
    <property type="entry name" value="DUF5949"/>
    <property type="match status" value="1"/>
</dbReference>
<protein>
    <submittedName>
        <fullName evidence="1">Uncharacterized protein</fullName>
    </submittedName>
</protein>
<organism evidence="1">
    <name type="scientific">Streptomyces tendae</name>
    <dbReference type="NCBI Taxonomy" id="1932"/>
    <lineage>
        <taxon>Bacteria</taxon>
        <taxon>Bacillati</taxon>
        <taxon>Actinomycetota</taxon>
        <taxon>Actinomycetes</taxon>
        <taxon>Kitasatosporales</taxon>
        <taxon>Streptomycetaceae</taxon>
        <taxon>Streptomyces</taxon>
    </lineage>
</organism>
<dbReference type="EMBL" id="JAAIFS010000005">
    <property type="protein sequence ID" value="NEV89485.1"/>
    <property type="molecule type" value="Genomic_DNA"/>
</dbReference>
<dbReference type="RefSeq" id="WP_164459522.1">
    <property type="nucleotide sequence ID" value="NZ_JAAIFS010000005.1"/>
</dbReference>
<dbReference type="AlphaFoldDB" id="A0A6B3QSX5"/>
<comment type="caution">
    <text evidence="1">The sequence shown here is derived from an EMBL/GenBank/DDBJ whole genome shotgun (WGS) entry which is preliminary data.</text>
</comment>
<evidence type="ECO:0000313" key="1">
    <source>
        <dbReference type="EMBL" id="NEV89485.1"/>
    </source>
</evidence>
<proteinExistence type="predicted"/>
<sequence length="163" mass="16620">MTSISTDPRPLRTADLGTLVIMSWSRETPDGDVPFLLACSLGDGEGGPEAAPAAVEGLLSRSGLAVSGDTVLDATVLPDLPIGLLVVPGAAALTMPGVNAQFAPTAQWRAAVDRRGYACLIFATRPWSGGEPGDGAAVAAFANHEDTLSTAAQVVLPVRTLRG</sequence>
<accession>A0A6B3QSX5</accession>
<gene>
    <name evidence="1" type="ORF">GUR47_22870</name>
</gene>
<dbReference type="InterPro" id="IPR045993">
    <property type="entry name" value="DUF5949"/>
</dbReference>
<name>A0A6B3QSX5_STRTE</name>